<evidence type="ECO:0000256" key="5">
    <source>
        <dbReference type="ARBA" id="ARBA00023242"/>
    </source>
</evidence>
<dbReference type="Gene3D" id="1.10.472.30">
    <property type="entry name" value="Transcription elongation factor S-II, central domain"/>
    <property type="match status" value="1"/>
</dbReference>
<dbReference type="InterPro" id="IPR035100">
    <property type="entry name" value="TF_IIS-typ"/>
</dbReference>
<dbReference type="PANTHER" id="PTHR11477">
    <property type="entry name" value="TRANSCRIPTION FACTOR S-II ZINC FINGER DOMAIN-CONTAINING PROTEIN"/>
    <property type="match status" value="1"/>
</dbReference>
<dbReference type="InterPro" id="IPR003618">
    <property type="entry name" value="TFIIS_cen_dom"/>
</dbReference>
<evidence type="ECO:0000313" key="9">
    <source>
        <dbReference type="EMBL" id="CAD7653852.1"/>
    </source>
</evidence>
<keyword evidence="3" id="KW-0863">Zinc-finger</keyword>
<feature type="domain" description="TFIIS central" evidence="8">
    <location>
        <begin position="130"/>
        <end position="246"/>
    </location>
</feature>
<evidence type="ECO:0000259" key="8">
    <source>
        <dbReference type="PROSITE" id="PS51321"/>
    </source>
</evidence>
<evidence type="ECO:0000259" key="7">
    <source>
        <dbReference type="PROSITE" id="PS51319"/>
    </source>
</evidence>
<evidence type="ECO:0000256" key="3">
    <source>
        <dbReference type="ARBA" id="ARBA00022771"/>
    </source>
</evidence>
<proteinExistence type="predicted"/>
<evidence type="ECO:0000256" key="1">
    <source>
        <dbReference type="ARBA" id="ARBA00004123"/>
    </source>
</evidence>
<dbReference type="Pfam" id="PF07500">
    <property type="entry name" value="TFIIS_M"/>
    <property type="match status" value="1"/>
</dbReference>
<dbReference type="Gene3D" id="1.20.930.10">
    <property type="entry name" value="Conserved domain common to transcription factors TFIIS, elongin A, CRSP70"/>
    <property type="match status" value="1"/>
</dbReference>
<dbReference type="InterPro" id="IPR036575">
    <property type="entry name" value="TFIIS_cen_dom_sf"/>
</dbReference>
<dbReference type="PANTHER" id="PTHR11477:SF0">
    <property type="entry name" value="IP08861P-RELATED"/>
    <property type="match status" value="1"/>
</dbReference>
<accession>A0A7R9M5B7</accession>
<keyword evidence="10" id="KW-1185">Reference proteome</keyword>
<dbReference type="EMBL" id="OC921991">
    <property type="protein sequence ID" value="CAD7653852.1"/>
    <property type="molecule type" value="Genomic_DNA"/>
</dbReference>
<name>A0A7R9M5B7_9ACAR</name>
<dbReference type="GO" id="GO:0006351">
    <property type="term" value="P:DNA-templated transcription"/>
    <property type="evidence" value="ECO:0007669"/>
    <property type="project" value="InterPro"/>
</dbReference>
<dbReference type="InterPro" id="IPR003617">
    <property type="entry name" value="TFIIS/CRSP70_N_sub"/>
</dbReference>
<dbReference type="EMBL" id="CAJPVJ010007166">
    <property type="protein sequence ID" value="CAG2171039.1"/>
    <property type="molecule type" value="Genomic_DNA"/>
</dbReference>
<dbReference type="SMART" id="SM00510">
    <property type="entry name" value="TFS2M"/>
    <property type="match status" value="1"/>
</dbReference>
<keyword evidence="2" id="KW-0479">Metal-binding</keyword>
<dbReference type="PROSITE" id="PS51319">
    <property type="entry name" value="TFIIS_N"/>
    <property type="match status" value="1"/>
</dbReference>
<dbReference type="GO" id="GO:0005634">
    <property type="term" value="C:nucleus"/>
    <property type="evidence" value="ECO:0007669"/>
    <property type="project" value="UniProtKB-SubCell"/>
</dbReference>
<evidence type="ECO:0000256" key="2">
    <source>
        <dbReference type="ARBA" id="ARBA00022723"/>
    </source>
</evidence>
<dbReference type="GO" id="GO:0008270">
    <property type="term" value="F:zinc ion binding"/>
    <property type="evidence" value="ECO:0007669"/>
    <property type="project" value="UniProtKB-KW"/>
</dbReference>
<dbReference type="Pfam" id="PF08711">
    <property type="entry name" value="Med26"/>
    <property type="match status" value="1"/>
</dbReference>
<protein>
    <submittedName>
        <fullName evidence="9">Uncharacterized protein</fullName>
    </submittedName>
</protein>
<evidence type="ECO:0000256" key="6">
    <source>
        <dbReference type="PROSITE-ProRule" id="PRU00649"/>
    </source>
</evidence>
<reference evidence="9" key="1">
    <citation type="submission" date="2020-11" db="EMBL/GenBank/DDBJ databases">
        <authorList>
            <person name="Tran Van P."/>
        </authorList>
    </citation>
    <scope>NUCLEOTIDE SEQUENCE</scope>
</reference>
<comment type="subcellular location">
    <subcellularLocation>
        <location evidence="1 6">Nucleus</location>
    </subcellularLocation>
</comment>
<keyword evidence="4" id="KW-0862">Zinc</keyword>
<dbReference type="AlphaFoldDB" id="A0A7R9M5B7"/>
<feature type="domain" description="TFIIS N-terminal" evidence="7">
    <location>
        <begin position="8"/>
        <end position="85"/>
    </location>
</feature>
<dbReference type="SUPFAM" id="SSF47676">
    <property type="entry name" value="Conserved domain common to transcription factors TFIIS, elongin A, CRSP70"/>
    <property type="match status" value="1"/>
</dbReference>
<dbReference type="Proteomes" id="UP000728032">
    <property type="component" value="Unassembled WGS sequence"/>
</dbReference>
<gene>
    <name evidence="9" type="ORF">ONB1V03_LOCUS10505</name>
</gene>
<organism evidence="9">
    <name type="scientific">Oppiella nova</name>
    <dbReference type="NCBI Taxonomy" id="334625"/>
    <lineage>
        <taxon>Eukaryota</taxon>
        <taxon>Metazoa</taxon>
        <taxon>Ecdysozoa</taxon>
        <taxon>Arthropoda</taxon>
        <taxon>Chelicerata</taxon>
        <taxon>Arachnida</taxon>
        <taxon>Acari</taxon>
        <taxon>Acariformes</taxon>
        <taxon>Sarcoptiformes</taxon>
        <taxon>Oribatida</taxon>
        <taxon>Brachypylina</taxon>
        <taxon>Oppioidea</taxon>
        <taxon>Oppiidae</taxon>
        <taxon>Oppiella</taxon>
    </lineage>
</organism>
<dbReference type="SUPFAM" id="SSF46942">
    <property type="entry name" value="Elongation factor TFIIS domain 2"/>
    <property type="match status" value="1"/>
</dbReference>
<dbReference type="OrthoDB" id="44867at2759"/>
<dbReference type="InterPro" id="IPR035441">
    <property type="entry name" value="TFIIS/LEDGF_dom_sf"/>
</dbReference>
<dbReference type="SMART" id="SM00509">
    <property type="entry name" value="TFS2N"/>
    <property type="match status" value="1"/>
</dbReference>
<evidence type="ECO:0000313" key="10">
    <source>
        <dbReference type="Proteomes" id="UP000728032"/>
    </source>
</evidence>
<keyword evidence="5 6" id="KW-0539">Nucleus</keyword>
<dbReference type="PIRSF" id="PIRSF006704">
    <property type="entry name" value="TF_IIS"/>
    <property type="match status" value="1"/>
</dbReference>
<dbReference type="PROSITE" id="PS51321">
    <property type="entry name" value="TFIIS_CENTRAL"/>
    <property type="match status" value="1"/>
</dbReference>
<sequence length="247" mass="28351">MTTPKDLIEMSRKLEAIVADDGKQKSTQVLEIINVLKVLNIDPFLIRNATIILTVNNLRKSMNNEEVVKVSKNLLRSWKKSVIVENNALKSYITNGSHPKNETQEEKERRRRAKTRLESLLKMGTNSHQIRIKSRELLLKALLSGGDIEEDIFKFVRLAIEIEKYIFQEFQNTGHKYKVRVRSRVANLRDDQNTELKAKVLDGTIKEEEIARMSVEDMASDSLKQLRQLWATDPQTIALLNAQLIGG</sequence>
<evidence type="ECO:0000256" key="4">
    <source>
        <dbReference type="ARBA" id="ARBA00022833"/>
    </source>
</evidence>
<dbReference type="InterPro" id="IPR017923">
    <property type="entry name" value="TFIIS_N"/>
</dbReference>